<dbReference type="EC" id="6.3.4.19" evidence="7"/>
<feature type="compositionally biased region" description="Low complexity" evidence="8">
    <location>
        <begin position="56"/>
        <end position="90"/>
    </location>
</feature>
<evidence type="ECO:0000256" key="5">
    <source>
        <dbReference type="ARBA" id="ARBA00022840"/>
    </source>
</evidence>
<dbReference type="EMBL" id="JACZDF010000001">
    <property type="protein sequence ID" value="MBD9698076.1"/>
    <property type="molecule type" value="Genomic_DNA"/>
</dbReference>
<dbReference type="PANTHER" id="PTHR43033">
    <property type="entry name" value="TRNA(ILE)-LYSIDINE SYNTHASE-RELATED"/>
    <property type="match status" value="1"/>
</dbReference>
<dbReference type="SUPFAM" id="SSF82829">
    <property type="entry name" value="MesJ substrate recognition domain-like"/>
    <property type="match status" value="1"/>
</dbReference>
<keyword evidence="1 7" id="KW-0963">Cytoplasm</keyword>
<dbReference type="InterPro" id="IPR015262">
    <property type="entry name" value="tRNA_Ile_lys_synt_subst-bd"/>
</dbReference>
<sequence>MSLPTPHTVAGRRAVRAALADLPGAAPVVVGCSGGPDSLALVACLAAELGLRPSRGRAAASAPDGPVGDVPVPDAAVPDAAVPDGPVADALPPRPRGDRTAGRTVRVVVVDHGLQPGSDVVAERAAATCRTLGLTTDVVRVVVDATGGPEAAARTARHAALERALDALPGGADGAILLGHTLDDQAEGVLLGLARGAGARSLAGMRPVRGRVRRPFLGLGRAVTVGVCAEQGLEPWHDPTNTPAPDDDAAPRRSALRARVLPLLTDVLGPGVVPALARTAEQLREDDDALASYAARLLADAAVVTFLADASERAVTGTSGVPAAASLDCATLAAAPAAVRRRALRAWAVAVGASDGALARTHVLALDALVVAWRGQGPVPLPGRVTVRRRCGTLEGHRPAP</sequence>
<dbReference type="InterPro" id="IPR014729">
    <property type="entry name" value="Rossmann-like_a/b/a_fold"/>
</dbReference>
<protein>
    <recommendedName>
        <fullName evidence="7">tRNA(Ile)-lysidine synthase</fullName>
        <ecNumber evidence="7">6.3.4.19</ecNumber>
    </recommendedName>
    <alternativeName>
        <fullName evidence="7">tRNA(Ile)-2-lysyl-cytidine synthase</fullName>
    </alternativeName>
    <alternativeName>
        <fullName evidence="7">tRNA(Ile)-lysidine synthetase</fullName>
    </alternativeName>
</protein>
<evidence type="ECO:0000256" key="7">
    <source>
        <dbReference type="HAMAP-Rule" id="MF_01161"/>
    </source>
</evidence>
<evidence type="ECO:0000256" key="3">
    <source>
        <dbReference type="ARBA" id="ARBA00022694"/>
    </source>
</evidence>
<dbReference type="Pfam" id="PF01171">
    <property type="entry name" value="ATP_bind_3"/>
    <property type="match status" value="1"/>
</dbReference>
<evidence type="ECO:0000256" key="8">
    <source>
        <dbReference type="SAM" id="MobiDB-lite"/>
    </source>
</evidence>
<feature type="domain" description="tRNA(Ile)-lysidine/2-thiocytidine synthase N-terminal" evidence="9">
    <location>
        <begin position="101"/>
        <end position="242"/>
    </location>
</feature>
<comment type="function">
    <text evidence="7">Ligates lysine onto the cytidine present at position 34 of the AUA codon-specific tRNA(Ile) that contains the anticodon CAU, in an ATP-dependent manner. Cytidine is converted to lysidine, thus changing the amino acid specificity of the tRNA from methionine to isoleucine.</text>
</comment>
<evidence type="ECO:0000256" key="6">
    <source>
        <dbReference type="ARBA" id="ARBA00048539"/>
    </source>
</evidence>
<keyword evidence="3 7" id="KW-0819">tRNA processing</keyword>
<feature type="domain" description="tRNA(Ile)-lysidine synthase substrate-binding" evidence="10">
    <location>
        <begin position="327"/>
        <end position="394"/>
    </location>
</feature>
<dbReference type="RefSeq" id="WP_192276928.1">
    <property type="nucleotide sequence ID" value="NZ_JACZDF010000001.1"/>
</dbReference>
<evidence type="ECO:0000313" key="12">
    <source>
        <dbReference type="Proteomes" id="UP000642107"/>
    </source>
</evidence>
<dbReference type="Proteomes" id="UP000642107">
    <property type="component" value="Unassembled WGS sequence"/>
</dbReference>
<comment type="caution">
    <text evidence="11">The sequence shown here is derived from an EMBL/GenBank/DDBJ whole genome shotgun (WGS) entry which is preliminary data.</text>
</comment>
<dbReference type="InterPro" id="IPR012795">
    <property type="entry name" value="tRNA_Ile_lys_synt_N"/>
</dbReference>
<gene>
    <name evidence="7" type="primary">tilS</name>
    <name evidence="11" type="ORF">IGS67_01000</name>
</gene>
<evidence type="ECO:0000313" key="11">
    <source>
        <dbReference type="EMBL" id="MBD9698076.1"/>
    </source>
</evidence>
<dbReference type="InterPro" id="IPR012094">
    <property type="entry name" value="tRNA_Ile_lys_synt"/>
</dbReference>
<keyword evidence="4 7" id="KW-0547">Nucleotide-binding</keyword>
<dbReference type="CDD" id="cd01992">
    <property type="entry name" value="TilS_N"/>
    <property type="match status" value="1"/>
</dbReference>
<dbReference type="Gene3D" id="1.20.59.20">
    <property type="match status" value="1"/>
</dbReference>
<dbReference type="Gene3D" id="3.40.50.620">
    <property type="entry name" value="HUPs"/>
    <property type="match status" value="1"/>
</dbReference>
<comment type="domain">
    <text evidence="7">The N-terminal region contains the highly conserved SGGXDS motif, predicted to be a P-loop motif involved in ATP binding.</text>
</comment>
<dbReference type="HAMAP" id="MF_01161">
    <property type="entry name" value="tRNA_Ile_lys_synt"/>
    <property type="match status" value="1"/>
</dbReference>
<comment type="similarity">
    <text evidence="7">Belongs to the tRNA(Ile)-lysidine synthase family.</text>
</comment>
<accession>A0ABR9DLR3</accession>
<evidence type="ECO:0000259" key="10">
    <source>
        <dbReference type="Pfam" id="PF09179"/>
    </source>
</evidence>
<feature type="region of interest" description="Disordered" evidence="8">
    <location>
        <begin position="56"/>
        <end position="99"/>
    </location>
</feature>
<name>A0ABR9DLR3_9MICO</name>
<dbReference type="Pfam" id="PF09179">
    <property type="entry name" value="TilS"/>
    <property type="match status" value="1"/>
</dbReference>
<reference evidence="11 12" key="1">
    <citation type="submission" date="2020-09" db="EMBL/GenBank/DDBJ databases">
        <title>Flavimobilis rhizosphaerae sp. nov., isolated from rhizosphere soil of Spartina alterniflora.</title>
        <authorList>
            <person name="Hanqin C."/>
        </authorList>
    </citation>
    <scope>NUCLEOTIDE SEQUENCE [LARGE SCALE GENOMIC DNA]</scope>
    <source>
        <strain evidence="11 12">GY 10621</strain>
    </source>
</reference>
<feature type="binding site" evidence="7">
    <location>
        <begin position="33"/>
        <end position="38"/>
    </location>
    <ligand>
        <name>ATP</name>
        <dbReference type="ChEBI" id="CHEBI:30616"/>
    </ligand>
</feature>
<comment type="catalytic activity">
    <reaction evidence="6 7">
        <text>cytidine(34) in tRNA(Ile2) + L-lysine + ATP = lysidine(34) in tRNA(Ile2) + AMP + diphosphate + H(+)</text>
        <dbReference type="Rhea" id="RHEA:43744"/>
        <dbReference type="Rhea" id="RHEA-COMP:10625"/>
        <dbReference type="Rhea" id="RHEA-COMP:10670"/>
        <dbReference type="ChEBI" id="CHEBI:15378"/>
        <dbReference type="ChEBI" id="CHEBI:30616"/>
        <dbReference type="ChEBI" id="CHEBI:32551"/>
        <dbReference type="ChEBI" id="CHEBI:33019"/>
        <dbReference type="ChEBI" id="CHEBI:82748"/>
        <dbReference type="ChEBI" id="CHEBI:83665"/>
        <dbReference type="ChEBI" id="CHEBI:456215"/>
        <dbReference type="EC" id="6.3.4.19"/>
    </reaction>
</comment>
<proteinExistence type="inferred from homology"/>
<dbReference type="InterPro" id="IPR011063">
    <property type="entry name" value="TilS/TtcA_N"/>
</dbReference>
<organism evidence="11 12">
    <name type="scientific">Flavimobilis rhizosphaerae</name>
    <dbReference type="NCBI Taxonomy" id="2775421"/>
    <lineage>
        <taxon>Bacteria</taxon>
        <taxon>Bacillati</taxon>
        <taxon>Actinomycetota</taxon>
        <taxon>Actinomycetes</taxon>
        <taxon>Micrococcales</taxon>
        <taxon>Jonesiaceae</taxon>
        <taxon>Flavimobilis</taxon>
    </lineage>
</organism>
<evidence type="ECO:0000256" key="4">
    <source>
        <dbReference type="ARBA" id="ARBA00022741"/>
    </source>
</evidence>
<comment type="subcellular location">
    <subcellularLocation>
        <location evidence="7">Cytoplasm</location>
    </subcellularLocation>
</comment>
<evidence type="ECO:0000259" key="9">
    <source>
        <dbReference type="Pfam" id="PF01171"/>
    </source>
</evidence>
<dbReference type="PANTHER" id="PTHR43033:SF1">
    <property type="entry name" value="TRNA(ILE)-LYSIDINE SYNTHASE-RELATED"/>
    <property type="match status" value="1"/>
</dbReference>
<keyword evidence="12" id="KW-1185">Reference proteome</keyword>
<keyword evidence="5 7" id="KW-0067">ATP-binding</keyword>
<keyword evidence="2 7" id="KW-0436">Ligase</keyword>
<evidence type="ECO:0000256" key="1">
    <source>
        <dbReference type="ARBA" id="ARBA00022490"/>
    </source>
</evidence>
<dbReference type="SUPFAM" id="SSF52402">
    <property type="entry name" value="Adenine nucleotide alpha hydrolases-like"/>
    <property type="match status" value="1"/>
</dbReference>
<evidence type="ECO:0000256" key="2">
    <source>
        <dbReference type="ARBA" id="ARBA00022598"/>
    </source>
</evidence>